<dbReference type="Proteomes" id="UP000184028">
    <property type="component" value="Unassembled WGS sequence"/>
</dbReference>
<evidence type="ECO:0000313" key="4">
    <source>
        <dbReference type="Proteomes" id="UP000184028"/>
    </source>
</evidence>
<proteinExistence type="predicted"/>
<gene>
    <name evidence="3" type="ORF">SAMN05444484_101186</name>
</gene>
<evidence type="ECO:0000313" key="3">
    <source>
        <dbReference type="EMBL" id="SHL06788.1"/>
    </source>
</evidence>
<dbReference type="Pfam" id="PF13239">
    <property type="entry name" value="2TM"/>
    <property type="match status" value="1"/>
</dbReference>
<dbReference type="AlphaFoldDB" id="A0A1M6XLJ8"/>
<accession>A0A1M6XLJ8</accession>
<name>A0A1M6XLJ8_9FLAO</name>
<dbReference type="STRING" id="946677.SAMN05444484_101186"/>
<keyword evidence="1" id="KW-1133">Transmembrane helix</keyword>
<keyword evidence="1" id="KW-0472">Membrane</keyword>
<dbReference type="EMBL" id="FRBT01000001">
    <property type="protein sequence ID" value="SHL06788.1"/>
    <property type="molecule type" value="Genomic_DNA"/>
</dbReference>
<organism evidence="3 4">
    <name type="scientific">Flavobacterium chilense</name>
    <dbReference type="NCBI Taxonomy" id="946677"/>
    <lineage>
        <taxon>Bacteria</taxon>
        <taxon>Pseudomonadati</taxon>
        <taxon>Bacteroidota</taxon>
        <taxon>Flavobacteriia</taxon>
        <taxon>Flavobacteriales</taxon>
        <taxon>Flavobacteriaceae</taxon>
        <taxon>Flavobacterium</taxon>
    </lineage>
</organism>
<feature type="transmembrane region" description="Helical" evidence="1">
    <location>
        <begin position="56"/>
        <end position="78"/>
    </location>
</feature>
<evidence type="ECO:0000256" key="1">
    <source>
        <dbReference type="SAM" id="Phobius"/>
    </source>
</evidence>
<dbReference type="OrthoDB" id="8965954at2"/>
<feature type="transmembrane region" description="Helical" evidence="1">
    <location>
        <begin position="31"/>
        <end position="50"/>
    </location>
</feature>
<feature type="domain" description="2TM" evidence="2">
    <location>
        <begin position="24"/>
        <end position="79"/>
    </location>
</feature>
<reference evidence="4" key="1">
    <citation type="submission" date="2016-11" db="EMBL/GenBank/DDBJ databases">
        <authorList>
            <person name="Varghese N."/>
            <person name="Submissions S."/>
        </authorList>
    </citation>
    <scope>NUCLEOTIDE SEQUENCE [LARGE SCALE GENOMIC DNA]</scope>
    <source>
        <strain evidence="4">DSM 24724</strain>
    </source>
</reference>
<keyword evidence="1" id="KW-0812">Transmembrane</keyword>
<protein>
    <submittedName>
        <fullName evidence="3">2TM domain-containing protein</fullName>
    </submittedName>
</protein>
<dbReference type="InterPro" id="IPR025698">
    <property type="entry name" value="2TM_dom"/>
</dbReference>
<evidence type="ECO:0000259" key="2">
    <source>
        <dbReference type="Pfam" id="PF13239"/>
    </source>
</evidence>
<sequence length="85" mass="10060">MSLAKKEKIMIHQKKLSSTSAHYNSEKGFKIHLLVFLLTTPIIWLIWYLTDRTYIWPLWSTPAWMTGVIFHCLGVYSFKNSKNKK</sequence>
<keyword evidence="4" id="KW-1185">Reference proteome</keyword>